<dbReference type="NCBIfam" id="TIGR00275">
    <property type="entry name" value="aminoacetone oxidase family FAD-binding enzyme"/>
    <property type="match status" value="1"/>
</dbReference>
<feature type="domain" description="RsdA/BaiN/AoA(So)-like Rossmann fold-like" evidence="4">
    <location>
        <begin position="5"/>
        <end position="407"/>
    </location>
</feature>
<reference evidence="6" key="1">
    <citation type="submission" date="2020-08" db="EMBL/GenBank/DDBJ databases">
        <authorList>
            <person name="Cejkova D."/>
            <person name="Kubasova T."/>
            <person name="Jahodarova E."/>
            <person name="Rychlik I."/>
        </authorList>
    </citation>
    <scope>NUCLEOTIDE SEQUENCE</scope>
    <source>
        <strain evidence="6">An559</strain>
    </source>
</reference>
<dbReference type="PANTHER" id="PTHR42887:SF2">
    <property type="entry name" value="OS12G0638800 PROTEIN"/>
    <property type="match status" value="1"/>
</dbReference>
<dbReference type="Pfam" id="PF22780">
    <property type="entry name" value="HI0933_like_1st"/>
    <property type="match status" value="1"/>
</dbReference>
<reference evidence="6" key="2">
    <citation type="journal article" date="2021" name="Sci. Rep.">
        <title>The distribution of antibiotic resistance genes in chicken gut microbiota commensals.</title>
        <authorList>
            <person name="Juricova H."/>
            <person name="Matiasovicova J."/>
            <person name="Kubasova T."/>
            <person name="Cejkova D."/>
            <person name="Rychlik I."/>
        </authorList>
    </citation>
    <scope>NUCLEOTIDE SEQUENCE</scope>
    <source>
        <strain evidence="6">An559</strain>
    </source>
</reference>
<gene>
    <name evidence="6" type="ORF">H6A12_07110</name>
</gene>
<dbReference type="InterPro" id="IPR036188">
    <property type="entry name" value="FAD/NAD-bd_sf"/>
</dbReference>
<evidence type="ECO:0000256" key="3">
    <source>
        <dbReference type="ARBA" id="ARBA00022827"/>
    </source>
</evidence>
<dbReference type="InterPro" id="IPR055178">
    <property type="entry name" value="RsdA/BaiN/AoA(So)-like_dom"/>
</dbReference>
<dbReference type="SUPFAM" id="SSF160996">
    <property type="entry name" value="HI0933 insert domain-like"/>
    <property type="match status" value="1"/>
</dbReference>
<evidence type="ECO:0000259" key="5">
    <source>
        <dbReference type="Pfam" id="PF22780"/>
    </source>
</evidence>
<dbReference type="AlphaFoldDB" id="A0A938X7J3"/>
<dbReference type="InterPro" id="IPR057661">
    <property type="entry name" value="RsdA/BaiN/AoA(So)_Rossmann"/>
</dbReference>
<keyword evidence="7" id="KW-1185">Reference proteome</keyword>
<dbReference type="Gene3D" id="1.10.8.260">
    <property type="entry name" value="HI0933 insert domain-like"/>
    <property type="match status" value="1"/>
</dbReference>
<dbReference type="Pfam" id="PF03486">
    <property type="entry name" value="HI0933_like"/>
    <property type="match status" value="1"/>
</dbReference>
<keyword evidence="2" id="KW-0285">Flavoprotein</keyword>
<feature type="domain" description="RsdA/BaiN/AoA(So)-like insert" evidence="5">
    <location>
        <begin position="192"/>
        <end position="355"/>
    </location>
</feature>
<dbReference type="InterPro" id="IPR004792">
    <property type="entry name" value="BaiN-like"/>
</dbReference>
<comment type="caution">
    <text evidence="6">The sequence shown here is derived from an EMBL/GenBank/DDBJ whole genome shotgun (WGS) entry which is preliminary data.</text>
</comment>
<dbReference type="Gene3D" id="3.50.50.60">
    <property type="entry name" value="FAD/NAD(P)-binding domain"/>
    <property type="match status" value="1"/>
</dbReference>
<evidence type="ECO:0000313" key="6">
    <source>
        <dbReference type="EMBL" id="MBM6920917.1"/>
    </source>
</evidence>
<dbReference type="PANTHER" id="PTHR42887">
    <property type="entry name" value="OS12G0638800 PROTEIN"/>
    <property type="match status" value="1"/>
</dbReference>
<accession>A0A938X7J3</accession>
<name>A0A938X7J3_9FIRM</name>
<evidence type="ECO:0000313" key="7">
    <source>
        <dbReference type="Proteomes" id="UP000774750"/>
    </source>
</evidence>
<comment type="cofactor">
    <cofactor evidence="1">
        <name>FAD</name>
        <dbReference type="ChEBI" id="CHEBI:57692"/>
    </cofactor>
</comment>
<organism evidence="6 7">
    <name type="scientific">Merdimmobilis hominis</name>
    <dbReference type="NCBI Taxonomy" id="2897707"/>
    <lineage>
        <taxon>Bacteria</taxon>
        <taxon>Bacillati</taxon>
        <taxon>Bacillota</taxon>
        <taxon>Clostridia</taxon>
        <taxon>Eubacteriales</taxon>
        <taxon>Oscillospiraceae</taxon>
        <taxon>Merdimmobilis</taxon>
    </lineage>
</organism>
<protein>
    <submittedName>
        <fullName evidence="6">NAD(P)/FAD-dependent oxidoreductase</fullName>
    </submittedName>
</protein>
<dbReference type="Gene3D" id="2.40.30.10">
    <property type="entry name" value="Translation factors"/>
    <property type="match status" value="1"/>
</dbReference>
<proteinExistence type="predicted"/>
<dbReference type="EMBL" id="JACJKY010000009">
    <property type="protein sequence ID" value="MBM6920917.1"/>
    <property type="molecule type" value="Genomic_DNA"/>
</dbReference>
<sequence>MREADVIVVGGGAAGMMAAATAAEYGKRVILVEKNDRFGRKILITGKGRCNVTNDCDADTFFQNIPTNPKFLYSAYHAFDTQDTKQWFTSRGVALKTERGNRVFPVSDHASEIASTMETACRESGVSMMKGEVSSLLIEGGAVCGVTLSNGTVLHAPAVIVATGGASYPLTGSTGDGYRFAEEAGHTVVPIRPSLVPLVSEDEDCRDLQGLSLKNVTLSLVDNQTGKTLYHELGEMLFTHYGMSGPLVLSASSHLKTITPGRYSVVIDLKPGLDEKQLDARILRDFAEFANRDFINSLSKLLPKKMIPVIVYRCRIPAFLKVNSITKEQRHTLVSNIKRFVVPVDGFRPVEEAIITSGGVNCAEVNPRTMESKRVKGLHFAGEVLDVDGYTGGFNLQIAFSTGYAAGLFC</sequence>
<dbReference type="RefSeq" id="WP_204446348.1">
    <property type="nucleotide sequence ID" value="NZ_JACJKY010000009.1"/>
</dbReference>
<evidence type="ECO:0000259" key="4">
    <source>
        <dbReference type="Pfam" id="PF03486"/>
    </source>
</evidence>
<dbReference type="PRINTS" id="PR00368">
    <property type="entry name" value="FADPNR"/>
</dbReference>
<keyword evidence="3" id="KW-0274">FAD</keyword>
<dbReference type="InterPro" id="IPR023166">
    <property type="entry name" value="BaiN-like_dom_sf"/>
</dbReference>
<evidence type="ECO:0000256" key="1">
    <source>
        <dbReference type="ARBA" id="ARBA00001974"/>
    </source>
</evidence>
<dbReference type="PRINTS" id="PR00411">
    <property type="entry name" value="PNDRDTASEI"/>
</dbReference>
<dbReference type="SUPFAM" id="SSF51905">
    <property type="entry name" value="FAD/NAD(P)-binding domain"/>
    <property type="match status" value="1"/>
</dbReference>
<dbReference type="Proteomes" id="UP000774750">
    <property type="component" value="Unassembled WGS sequence"/>
</dbReference>
<evidence type="ECO:0000256" key="2">
    <source>
        <dbReference type="ARBA" id="ARBA00022630"/>
    </source>
</evidence>